<evidence type="ECO:0000256" key="7">
    <source>
        <dbReference type="ARBA" id="ARBA00023163"/>
    </source>
</evidence>
<feature type="compositionally biased region" description="Basic and acidic residues" evidence="9">
    <location>
        <begin position="686"/>
        <end position="733"/>
    </location>
</feature>
<feature type="compositionally biased region" description="Basic and acidic residues" evidence="9">
    <location>
        <begin position="543"/>
        <end position="573"/>
    </location>
</feature>
<dbReference type="InterPro" id="IPR036431">
    <property type="entry name" value="ARID_dom_sf"/>
</dbReference>
<dbReference type="InterPro" id="IPR051232">
    <property type="entry name" value="ARID/SWI1_ChromRemod"/>
</dbReference>
<feature type="compositionally biased region" description="Acidic residues" evidence="9">
    <location>
        <begin position="963"/>
        <end position="980"/>
    </location>
</feature>
<feature type="compositionally biased region" description="Basic and acidic residues" evidence="9">
    <location>
        <begin position="1856"/>
        <end position="1884"/>
    </location>
</feature>
<dbReference type="EMBL" id="JAFNEN010000043">
    <property type="protein sequence ID" value="KAG8198177.1"/>
    <property type="molecule type" value="Genomic_DNA"/>
</dbReference>
<keyword evidence="6" id="KW-0238">DNA-binding</keyword>
<dbReference type="SMART" id="SM00501">
    <property type="entry name" value="BRIGHT"/>
    <property type="match status" value="1"/>
</dbReference>
<feature type="compositionally biased region" description="Basic and acidic residues" evidence="9">
    <location>
        <begin position="2179"/>
        <end position="2189"/>
    </location>
</feature>
<dbReference type="SUPFAM" id="SSF63748">
    <property type="entry name" value="Tudor/PWWP/MBT"/>
    <property type="match status" value="2"/>
</dbReference>
<keyword evidence="12" id="KW-1185">Reference proteome</keyword>
<feature type="compositionally biased region" description="Polar residues" evidence="9">
    <location>
        <begin position="953"/>
        <end position="962"/>
    </location>
</feature>
<feature type="compositionally biased region" description="Polar residues" evidence="9">
    <location>
        <begin position="911"/>
        <end position="929"/>
    </location>
</feature>
<name>A0AAV6VMZ9_9ARAC</name>
<feature type="compositionally biased region" description="Basic and acidic residues" evidence="9">
    <location>
        <begin position="1966"/>
        <end position="1981"/>
    </location>
</feature>
<dbReference type="GO" id="GO:0000976">
    <property type="term" value="F:transcription cis-regulatory region binding"/>
    <property type="evidence" value="ECO:0007669"/>
    <property type="project" value="TreeGrafter"/>
</dbReference>
<sequence length="2412" mass="267034">MATDEPPYLTIGTDVSAKYKGAFCEAKVKKVNKVVRCKVTFKNNLGTFMLTDDQIKGPLRIGADIDAKHPEKNQLCEATINKLQDISSYTVVFDDGDETTLRRTSLCLKSGRHFAESPTLDQFPLTNPEHFGTPTLDQFPLTNPEHFGTPVIGTSKFKRKRRSTMNSSIDYESSEDESIPRKVKAIRGKEQNPDLGKVVCVDYGDRRKKDNWYPGLIYPHPAQSSIKLAKEEHLVRSFKDGKYYQVPKKDIREFSKESIQKVENNALKTACEKAISYLENNELPPNWDKALFASLDALSGEEDSQETDSDTSDDEPSEEKDRFVAQLYKFMDERGTPINKAPTVSNRDLNLYKLFKIMHKLGGYNKVTNKNKWKAVYLKMGLPQSNANGPNQIKFAYKRFLQSFEDFYRKLGCTMVSNSRSTRGRHRSDRNIIITRTRDRDTASPKSRAAKDTKEKTATDKKPEEKPKPSDKKDTKPPEDTNTNSSSGSSKVAEDKDTNKTAKNPDKKKTEKQQPPRSEESKEERKPRKEEKPRLSRQASLTKIDKGSRPPPEKARTREDARKEKVDSPEKKGTRSSLKIQEQAAKKEESAAKEVAKKEKKEDKVTPVKPTKKEDKSSSKERKPPPKKTEDKPPTKEKREVPPRDKDKKEDNTKEDKTPVVKEDNNKPKVKKEDPEDKSPKRKMKDKAPKNPIEEKGKEENEGKNVREERTRADSVSSRKGEKPSLKPKKEESLASGDEAVEIAPGDEKDASSSHDSFDRKPPGPRLRAEEGEDPPGKAKRRSLKLDDKDEKESLLGMSDSDGSCTNDSDKNYKEVKHNEIEIGDRVKVKYGRGRLTKVYEAKVLKIEMDGTEKRFYVHYAGWNTRYDEWVRKNYIVANISSTKQQKAEGNSKPSTSLKKVDRGRPPGIAANTNRKNSTSSGCSSSRANTRSEKKTQLSGGLLAKRRTRRKSGTATSATDQSQESDTDAMDAEDDEEDDMSSSFKEELFSDDEDKEKFEDAKISELEKSIGVEEEVFSSEDKKACVKAEVPVKVEDKDSKSTEKPELGSTQKGDTNKTKPEPKAKEAVSTPSPLPFQKTESKAALSFEGLIKKSFDSTVPLQKTSTLKEAVPCEKSPANADKKPDLKKEEPSRSVSLFGSVLSSFQNSTIPTVERETIPKEVAGSFSCISKPVAEVGGFKKQSQAEAKSTTALLNQSQDLKGFPGPVASSLLNPPAIHRSSEAFASTVASPAKLFDSKNLKLEDSKSPIRLDTEMPKSSNFPVAFKVDGAKSIVKLIETKTSSNLAGSRSPSRFGEAKNSAKMDDLKILTKVNEAKNLPKLEDPKIGASLRDAKSFAKLGDTKNLISLTDSKGALNLIDRSSVKSSDGKSPANLLDDKNNFPVVGETKKSGYNKVPVRFAGTKERQAKTGSGNLSKIACETGPAKLSDQARAKIKVTPPISNPSSVPDSIPKSNIPMKSESDMSPANTDKNTHTIPVSETNLPVKSNDPLSKILDLGNTSQKVEVKKDSENKPKDSFDLLLQSSNISYNPSNISDVKDVFNFSFGSASTAKDPPMPFPKYPSSSSDSLCRMTSKSSSETVDVSKMIPGILERLKKDVVSDSKASDSPPPPKEELSFDFLRGQMSSKSLSRSDSSNSLRICESDTNDSNAELKVTPSKFSRLESLPDSSTKLLEAKADLQNVQKPVSEANLSSSSSSNAFTTNIQKSNTPVISQPASVITTTSSSSGKESPPIFDKNNTLSPKVESKEPASFVQANPLTGDTELKDGKKGLLPTSPSSLESSSVVGSAAKKESFTPVDGSQPSETKSESKESSLFDKIKASFAEVKPEAKSEQSSVIKFVSEPSTTASPVSIQAAENFKKEDSKPVKEEEKHLESKETGEDKDISAEDLVVQKDTSTDTASAVPEKESSAEASTTREDSPFSKKDMKKKKLGKKSGKKFPESLEKEGKDKDPKAKDTKIKAKKRLKPEHYDSDKSKSLDLKAKAKKIKKNKKRFPRNDDSFEESMKKFDFKDEDHRTDKLKKSHRKKKFLKSGIKGEESPELKKKKSKKNRDKMAGDKTRNLYEPGKKDFKTKKKRKLQPEEDTDSEKESSISKLKRKKKKFKVSNKDCSSSDEADEEFFKDKASSSYMRQDSSKSDNDPDMSFLLCEEKVDDSSGTSSNEEDLGMAGMDLLPGYPSCSRGRESPNKHSVLDNTPPTTPSSTESLLSSSPSQHDHDLHYPESTQSCEGDPLFHARASEEYRAATTLAFAVCKSVEESQVAGDKGSPSKRKKKRTQRYSSEVAKSPKHKSTFPRVSKVDNYCEDSSGTSPATSSSPPYGNPSTLSFSRSLPHRLSGTSEGSSRYFYVPLHEKDPEKRISVLQDKMAALRKKYMALRAEVIAIDHKRRKARKKVRESGGGAANPSAHSEDGHSGS</sequence>
<dbReference type="InterPro" id="IPR002999">
    <property type="entry name" value="Tudor"/>
</dbReference>
<feature type="domain" description="ARID" evidence="10">
    <location>
        <begin position="317"/>
        <end position="409"/>
    </location>
</feature>
<evidence type="ECO:0000256" key="3">
    <source>
        <dbReference type="ARBA" id="ARBA00022843"/>
    </source>
</evidence>
<feature type="compositionally biased region" description="Basic and acidic residues" evidence="9">
    <location>
        <begin position="1503"/>
        <end position="1516"/>
    </location>
</feature>
<dbReference type="GO" id="GO:0005694">
    <property type="term" value="C:chromosome"/>
    <property type="evidence" value="ECO:0007669"/>
    <property type="project" value="UniProtKB-ARBA"/>
</dbReference>
<gene>
    <name evidence="11" type="ORF">JTE90_006923</name>
</gene>
<keyword evidence="5" id="KW-0805">Transcription regulation</keyword>
<feature type="region of interest" description="Disordered" evidence="9">
    <location>
        <begin position="1546"/>
        <end position="1580"/>
    </location>
</feature>
<feature type="compositionally biased region" description="Low complexity" evidence="9">
    <location>
        <begin position="1769"/>
        <end position="1786"/>
    </location>
</feature>
<feature type="compositionally biased region" description="Polar residues" evidence="9">
    <location>
        <begin position="1561"/>
        <end position="1580"/>
    </location>
</feature>
<feature type="compositionally biased region" description="Basic and acidic residues" evidence="9">
    <location>
        <begin position="1804"/>
        <end position="1830"/>
    </location>
</feature>
<feature type="compositionally biased region" description="Basic and acidic residues" evidence="9">
    <location>
        <begin position="1120"/>
        <end position="1132"/>
    </location>
</feature>
<feature type="compositionally biased region" description="Basic residues" evidence="9">
    <location>
        <begin position="1982"/>
        <end position="1993"/>
    </location>
</feature>
<dbReference type="Gene3D" id="1.10.150.60">
    <property type="entry name" value="ARID DNA-binding domain"/>
    <property type="match status" value="1"/>
</dbReference>
<comment type="caution">
    <text evidence="11">The sequence shown here is derived from an EMBL/GenBank/DDBJ whole genome shotgun (WGS) entry which is preliminary data.</text>
</comment>
<keyword evidence="1" id="KW-1017">Isopeptide bond</keyword>
<feature type="compositionally biased region" description="Basic and acidic residues" evidence="9">
    <location>
        <begin position="1903"/>
        <end position="1923"/>
    </location>
</feature>
<dbReference type="GO" id="GO:0006357">
    <property type="term" value="P:regulation of transcription by RNA polymerase II"/>
    <property type="evidence" value="ECO:0007669"/>
    <property type="project" value="TreeGrafter"/>
</dbReference>
<feature type="compositionally biased region" description="Basic and acidic residues" evidence="9">
    <location>
        <begin position="436"/>
        <end position="479"/>
    </location>
</feature>
<dbReference type="Pfam" id="PF11717">
    <property type="entry name" value="Tudor-knot"/>
    <property type="match status" value="1"/>
</dbReference>
<feature type="compositionally biased region" description="Low complexity" evidence="9">
    <location>
        <begin position="2303"/>
        <end position="2315"/>
    </location>
</feature>
<evidence type="ECO:0000256" key="5">
    <source>
        <dbReference type="ARBA" id="ARBA00023015"/>
    </source>
</evidence>
<feature type="region of interest" description="Disordered" evidence="9">
    <location>
        <begin position="1596"/>
        <end position="1651"/>
    </location>
</feature>
<feature type="region of interest" description="Disordered" evidence="9">
    <location>
        <begin position="418"/>
        <end position="811"/>
    </location>
</feature>
<dbReference type="Pfam" id="PF08169">
    <property type="entry name" value="RBB1NT"/>
    <property type="match status" value="1"/>
</dbReference>
<dbReference type="SUPFAM" id="SSF46774">
    <property type="entry name" value="ARID-like"/>
    <property type="match status" value="1"/>
</dbReference>
<feature type="compositionally biased region" description="Basic residues" evidence="9">
    <location>
        <begin position="2017"/>
        <end position="2029"/>
    </location>
</feature>
<dbReference type="EMBL" id="JAFNEN010000043">
    <property type="protein sequence ID" value="KAG8198176.1"/>
    <property type="molecule type" value="Genomic_DNA"/>
</dbReference>
<feature type="region of interest" description="Disordered" evidence="9">
    <location>
        <begin position="1436"/>
        <end position="1516"/>
    </location>
</feature>
<dbReference type="PANTHER" id="PTHR13964">
    <property type="entry name" value="RBP-RELATED"/>
    <property type="match status" value="1"/>
</dbReference>
<feature type="compositionally biased region" description="Basic residues" evidence="9">
    <location>
        <begin position="2093"/>
        <end position="2103"/>
    </location>
</feature>
<feature type="compositionally biased region" description="Basic and acidic residues" evidence="9">
    <location>
        <begin position="2051"/>
        <end position="2068"/>
    </location>
</feature>
<dbReference type="Pfam" id="PF01388">
    <property type="entry name" value="ARID"/>
    <property type="match status" value="1"/>
</dbReference>
<feature type="compositionally biased region" description="Basic residues" evidence="9">
    <location>
        <begin position="2265"/>
        <end position="2274"/>
    </location>
</feature>
<feature type="compositionally biased region" description="Basic and acidic residues" evidence="9">
    <location>
        <begin position="492"/>
        <end position="534"/>
    </location>
</feature>
<reference evidence="11 12" key="1">
    <citation type="journal article" date="2022" name="Nat. Ecol. Evol.">
        <title>A masculinizing supergene underlies an exaggerated male reproductive morph in a spider.</title>
        <authorList>
            <person name="Hendrickx F."/>
            <person name="De Corte Z."/>
            <person name="Sonet G."/>
            <person name="Van Belleghem S.M."/>
            <person name="Kostlbacher S."/>
            <person name="Vangestel C."/>
        </authorList>
    </citation>
    <scope>NUCLEOTIDE SEQUENCE [LARGE SCALE GENOMIC DNA]</scope>
    <source>
        <strain evidence="11">W744_W776</strain>
    </source>
</reference>
<dbReference type="InterPro" id="IPR025995">
    <property type="entry name" value="Tudor-knot"/>
</dbReference>
<keyword evidence="2" id="KW-0597">Phosphoprotein</keyword>
<feature type="compositionally biased region" description="Low complexity" evidence="9">
    <location>
        <begin position="2198"/>
        <end position="2210"/>
    </location>
</feature>
<feature type="compositionally biased region" description="Basic and acidic residues" evidence="9">
    <location>
        <begin position="784"/>
        <end position="794"/>
    </location>
</feature>
<evidence type="ECO:0000256" key="4">
    <source>
        <dbReference type="ARBA" id="ARBA00022853"/>
    </source>
</evidence>
<evidence type="ECO:0000256" key="1">
    <source>
        <dbReference type="ARBA" id="ARBA00022499"/>
    </source>
</evidence>
<dbReference type="PANTHER" id="PTHR13964:SF27">
    <property type="entry name" value="HAT-TRICK, ISOFORM D"/>
    <property type="match status" value="1"/>
</dbReference>
<dbReference type="SUPFAM" id="SSF54160">
    <property type="entry name" value="Chromo domain-like"/>
    <property type="match status" value="1"/>
</dbReference>
<evidence type="ECO:0000259" key="10">
    <source>
        <dbReference type="PROSITE" id="PS51011"/>
    </source>
</evidence>
<dbReference type="SMART" id="SM01014">
    <property type="entry name" value="ARID"/>
    <property type="match status" value="1"/>
</dbReference>
<dbReference type="Gene3D" id="2.30.30.140">
    <property type="match status" value="3"/>
</dbReference>
<feature type="compositionally biased region" description="Basic and acidic residues" evidence="9">
    <location>
        <begin position="1019"/>
        <end position="1046"/>
    </location>
</feature>
<dbReference type="GO" id="GO:0006325">
    <property type="term" value="P:chromatin organization"/>
    <property type="evidence" value="ECO:0007669"/>
    <property type="project" value="UniProtKB-KW"/>
</dbReference>
<feature type="compositionally biased region" description="Basic residues" evidence="9">
    <location>
        <begin position="1924"/>
        <end position="1936"/>
    </location>
</feature>
<dbReference type="InterPro" id="IPR001606">
    <property type="entry name" value="ARID_dom"/>
</dbReference>
<dbReference type="InterPro" id="IPR016197">
    <property type="entry name" value="Chromo-like_dom_sf"/>
</dbReference>
<dbReference type="SMART" id="SM00333">
    <property type="entry name" value="TUDOR"/>
    <property type="match status" value="1"/>
</dbReference>
<feature type="compositionally biased region" description="Basic and acidic residues" evidence="9">
    <location>
        <begin position="995"/>
        <end position="1011"/>
    </location>
</feature>
<feature type="compositionally biased region" description="Polar residues" evidence="9">
    <location>
        <begin position="1462"/>
        <end position="1484"/>
    </location>
</feature>
<feature type="compositionally biased region" description="Basic and acidic residues" evidence="9">
    <location>
        <begin position="746"/>
        <end position="770"/>
    </location>
</feature>
<dbReference type="CDD" id="cd20104">
    <property type="entry name" value="MBT_PHF20L1-like"/>
    <property type="match status" value="1"/>
</dbReference>
<evidence type="ECO:0000256" key="9">
    <source>
        <dbReference type="SAM" id="MobiDB-lite"/>
    </source>
</evidence>
<evidence type="ECO:0000256" key="2">
    <source>
        <dbReference type="ARBA" id="ARBA00022553"/>
    </source>
</evidence>
<keyword evidence="3" id="KW-0832">Ubl conjugation</keyword>
<feature type="region of interest" description="Disordered" evidence="9">
    <location>
        <begin position="1682"/>
        <end position="2230"/>
    </location>
</feature>
<feature type="compositionally biased region" description="Basic and acidic residues" evidence="9">
    <location>
        <begin position="584"/>
        <end position="679"/>
    </location>
</feature>
<feature type="compositionally biased region" description="Polar residues" evidence="9">
    <location>
        <begin position="883"/>
        <end position="898"/>
    </location>
</feature>
<dbReference type="GO" id="GO:0005634">
    <property type="term" value="C:nucleus"/>
    <property type="evidence" value="ECO:0007669"/>
    <property type="project" value="TreeGrafter"/>
</dbReference>
<evidence type="ECO:0000313" key="11">
    <source>
        <dbReference type="EMBL" id="KAG8198177.1"/>
    </source>
</evidence>
<evidence type="ECO:0000313" key="12">
    <source>
        <dbReference type="Proteomes" id="UP000827092"/>
    </source>
</evidence>
<feature type="region of interest" description="Disordered" evidence="9">
    <location>
        <begin position="2383"/>
        <end position="2412"/>
    </location>
</feature>
<organism evidence="11 12">
    <name type="scientific">Oedothorax gibbosus</name>
    <dbReference type="NCBI Taxonomy" id="931172"/>
    <lineage>
        <taxon>Eukaryota</taxon>
        <taxon>Metazoa</taxon>
        <taxon>Ecdysozoa</taxon>
        <taxon>Arthropoda</taxon>
        <taxon>Chelicerata</taxon>
        <taxon>Arachnida</taxon>
        <taxon>Araneae</taxon>
        <taxon>Araneomorphae</taxon>
        <taxon>Entelegynae</taxon>
        <taxon>Araneoidea</taxon>
        <taxon>Linyphiidae</taxon>
        <taxon>Erigoninae</taxon>
        <taxon>Oedothorax</taxon>
    </lineage>
</organism>
<feature type="region of interest" description="Disordered" evidence="9">
    <location>
        <begin position="150"/>
        <end position="173"/>
    </location>
</feature>
<feature type="compositionally biased region" description="Basic and acidic residues" evidence="9">
    <location>
        <begin position="1994"/>
        <end position="2016"/>
    </location>
</feature>
<feature type="region of interest" description="Disordered" evidence="9">
    <location>
        <begin position="883"/>
        <end position="1079"/>
    </location>
</feature>
<dbReference type="InterPro" id="IPR012603">
    <property type="entry name" value="ARID4A/B_PWWP"/>
</dbReference>
<evidence type="ECO:0000256" key="6">
    <source>
        <dbReference type="ARBA" id="ARBA00023125"/>
    </source>
</evidence>
<feature type="region of interest" description="Disordered" evidence="9">
    <location>
        <begin position="2254"/>
        <end position="2340"/>
    </location>
</feature>
<feature type="compositionally biased region" description="Low complexity" evidence="9">
    <location>
        <begin position="1624"/>
        <end position="1636"/>
    </location>
</feature>
<feature type="compositionally biased region" description="Basic and acidic residues" evidence="9">
    <location>
        <begin position="1937"/>
        <end position="1958"/>
    </location>
</feature>
<evidence type="ECO:0000256" key="8">
    <source>
        <dbReference type="ARBA" id="ARBA00023242"/>
    </source>
</evidence>
<keyword evidence="8" id="KW-0539">Nucleus</keyword>
<feature type="compositionally biased region" description="Polar residues" evidence="9">
    <location>
        <begin position="1697"/>
        <end position="1727"/>
    </location>
</feature>
<keyword evidence="7" id="KW-0804">Transcription</keyword>
<dbReference type="PROSITE" id="PS51011">
    <property type="entry name" value="ARID"/>
    <property type="match status" value="1"/>
</dbReference>
<feature type="compositionally biased region" description="Polar residues" evidence="9">
    <location>
        <begin position="1831"/>
        <end position="1850"/>
    </location>
</feature>
<protein>
    <recommendedName>
        <fullName evidence="10">ARID domain-containing protein</fullName>
    </recommendedName>
</protein>
<accession>A0AAV6VMZ9</accession>
<dbReference type="Proteomes" id="UP000827092">
    <property type="component" value="Unassembled WGS sequence"/>
</dbReference>
<feature type="region of interest" description="Disordered" evidence="9">
    <location>
        <begin position="1361"/>
        <end position="1418"/>
    </location>
</feature>
<dbReference type="CDD" id="cd20390">
    <property type="entry name" value="Tudor_ARID4_rpt2"/>
    <property type="match status" value="1"/>
</dbReference>
<keyword evidence="4" id="KW-0156">Chromatin regulator</keyword>
<proteinExistence type="predicted"/>
<feature type="region of interest" description="Disordered" evidence="9">
    <location>
        <begin position="1106"/>
        <end position="1134"/>
    </location>
</feature>
<feature type="compositionally biased region" description="Basic and acidic residues" evidence="9">
    <location>
        <begin position="1054"/>
        <end position="1066"/>
    </location>
</feature>